<comment type="similarity">
    <text evidence="2">Belongs to the TUBGCP family.</text>
</comment>
<evidence type="ECO:0000256" key="5">
    <source>
        <dbReference type="ARBA" id="ARBA00023212"/>
    </source>
</evidence>
<dbReference type="EMBL" id="JAPFFF010000004">
    <property type="protein sequence ID" value="KAK8892039.1"/>
    <property type="molecule type" value="Genomic_DNA"/>
</dbReference>
<evidence type="ECO:0000256" key="2">
    <source>
        <dbReference type="ARBA" id="ARBA00010337"/>
    </source>
</evidence>
<accession>A0ABR2KLS2</accession>
<evidence type="ECO:0000256" key="1">
    <source>
        <dbReference type="ARBA" id="ARBA00004245"/>
    </source>
</evidence>
<dbReference type="InterPro" id="IPR040457">
    <property type="entry name" value="GCP_C"/>
</dbReference>
<evidence type="ECO:0008006" key="10">
    <source>
        <dbReference type="Google" id="ProtNLM"/>
    </source>
</evidence>
<feature type="domain" description="Gamma tubulin complex component protein N-terminal" evidence="7">
    <location>
        <begin position="44"/>
        <end position="320"/>
    </location>
</feature>
<name>A0ABR2KLS2_9EUKA</name>
<keyword evidence="5" id="KW-0206">Cytoskeleton</keyword>
<sequence length="633" mass="73332">MVELVIPEYLLNDKPPILGIDNAVSSDPAILSELPAEVEQKALLKDIFSCLVGGDGAYIKVDPKGIYSIKCIARDSVTNFIERLIPACNDFFLIQKYSETHFEFFNGRVVHALCAALRSFLFDYVSQVASLEVHPQITLPLVLTELQIPIEILHIISTLISEIIANKLTGVPVTSLIYTTLSKYRGYPHARDVFNFIFTESIQPVLRFIEKWIFAGEIDDPANEFFIRSNIKDKKLDTIPDNFWDDRYSIVYERRPAYLSTAVINYIFSAGKARSVLCGCGKSKGEIERQLTLKDIQIEAPMTEICRVSSSSLINFFLHEQELENCFTAIKTVFLCQRGDWLASFLRLADTTLRRPREQILSQDFDPHIAAIVDKDLKRFIRGHIEEEQLPQVLIRIHTMAVTENPKSSKAAMKSRITTSRSLWEYFTFKLQVPSPLNLIITKAAQDKYSILYRHFLIWKRLERKFCHEWKLPNTLRQVSAARHAMHVFITAYRNYMSTIVVHPAWDNFENRVKEVQDLDQLVYAHENMLQQIMKGCFILNSKISKRTNYIINLCWHFAKELKKWNKSVSNKVTNEEEMRKLADCLLQYYKRFRKDVAELIVELKSQAEKEVDPCYTDFILAITITKTFQFTE</sequence>
<comment type="subcellular location">
    <subcellularLocation>
        <location evidence="1">Cytoplasm</location>
        <location evidence="1">Cytoskeleton</location>
    </subcellularLocation>
</comment>
<dbReference type="InterPro" id="IPR041470">
    <property type="entry name" value="GCP_N"/>
</dbReference>
<organism evidence="8 9">
    <name type="scientific">Tritrichomonas musculus</name>
    <dbReference type="NCBI Taxonomy" id="1915356"/>
    <lineage>
        <taxon>Eukaryota</taxon>
        <taxon>Metamonada</taxon>
        <taxon>Parabasalia</taxon>
        <taxon>Tritrichomonadida</taxon>
        <taxon>Tritrichomonadidae</taxon>
        <taxon>Tritrichomonas</taxon>
    </lineage>
</organism>
<evidence type="ECO:0000313" key="8">
    <source>
        <dbReference type="EMBL" id="KAK8892039.1"/>
    </source>
</evidence>
<comment type="caution">
    <text evidence="8">The sequence shown here is derived from an EMBL/GenBank/DDBJ whole genome shotgun (WGS) entry which is preliminary data.</text>
</comment>
<evidence type="ECO:0000256" key="3">
    <source>
        <dbReference type="ARBA" id="ARBA00022490"/>
    </source>
</evidence>
<dbReference type="InterPro" id="IPR042241">
    <property type="entry name" value="GCP_C_sf"/>
</dbReference>
<dbReference type="Gene3D" id="1.20.120.1900">
    <property type="entry name" value="Gamma-tubulin complex, C-terminal domain"/>
    <property type="match status" value="1"/>
</dbReference>
<gene>
    <name evidence="8" type="ORF">M9Y10_029261</name>
</gene>
<dbReference type="Pfam" id="PF04130">
    <property type="entry name" value="GCP_C_terminal"/>
    <property type="match status" value="1"/>
</dbReference>
<dbReference type="Proteomes" id="UP001470230">
    <property type="component" value="Unassembled WGS sequence"/>
</dbReference>
<dbReference type="InterPro" id="IPR007259">
    <property type="entry name" value="GCP"/>
</dbReference>
<evidence type="ECO:0000313" key="9">
    <source>
        <dbReference type="Proteomes" id="UP001470230"/>
    </source>
</evidence>
<keyword evidence="9" id="KW-1185">Reference proteome</keyword>
<evidence type="ECO:0000256" key="4">
    <source>
        <dbReference type="ARBA" id="ARBA00022701"/>
    </source>
</evidence>
<dbReference type="PANTHER" id="PTHR19302:SF13">
    <property type="entry name" value="GAMMA-TUBULIN COMPLEX COMPONENT 2"/>
    <property type="match status" value="1"/>
</dbReference>
<dbReference type="PANTHER" id="PTHR19302">
    <property type="entry name" value="GAMMA TUBULIN COMPLEX PROTEIN"/>
    <property type="match status" value="1"/>
</dbReference>
<evidence type="ECO:0000259" key="7">
    <source>
        <dbReference type="Pfam" id="PF17681"/>
    </source>
</evidence>
<keyword evidence="3" id="KW-0963">Cytoplasm</keyword>
<protein>
    <recommendedName>
        <fullName evidence="10">Spindle pole body component</fullName>
    </recommendedName>
</protein>
<reference evidence="8 9" key="1">
    <citation type="submission" date="2024-04" db="EMBL/GenBank/DDBJ databases">
        <title>Tritrichomonas musculus Genome.</title>
        <authorList>
            <person name="Alves-Ferreira E."/>
            <person name="Grigg M."/>
            <person name="Lorenzi H."/>
            <person name="Galac M."/>
        </authorList>
    </citation>
    <scope>NUCLEOTIDE SEQUENCE [LARGE SCALE GENOMIC DNA]</scope>
    <source>
        <strain evidence="8 9">EAF2021</strain>
    </source>
</reference>
<feature type="domain" description="Gamma tubulin complex component C-terminal" evidence="6">
    <location>
        <begin position="327"/>
        <end position="613"/>
    </location>
</feature>
<keyword evidence="4" id="KW-0493">Microtubule</keyword>
<evidence type="ECO:0000259" key="6">
    <source>
        <dbReference type="Pfam" id="PF04130"/>
    </source>
</evidence>
<dbReference type="Pfam" id="PF17681">
    <property type="entry name" value="GCP_N_terminal"/>
    <property type="match status" value="1"/>
</dbReference>
<proteinExistence type="inferred from homology"/>